<organism evidence="1 2">
    <name type="scientific">Brassica napus</name>
    <name type="common">Rape</name>
    <dbReference type="NCBI Taxonomy" id="3708"/>
    <lineage>
        <taxon>Eukaryota</taxon>
        <taxon>Viridiplantae</taxon>
        <taxon>Streptophyta</taxon>
        <taxon>Embryophyta</taxon>
        <taxon>Tracheophyta</taxon>
        <taxon>Spermatophyta</taxon>
        <taxon>Magnoliopsida</taxon>
        <taxon>eudicotyledons</taxon>
        <taxon>Gunneridae</taxon>
        <taxon>Pentapetalae</taxon>
        <taxon>rosids</taxon>
        <taxon>malvids</taxon>
        <taxon>Brassicales</taxon>
        <taxon>Brassicaceae</taxon>
        <taxon>Brassiceae</taxon>
        <taxon>Brassica</taxon>
    </lineage>
</organism>
<sequence length="83" mass="9461">MGKVLFHCLDANLTSLPIRFDTRDSEAYLLPMRLEKPDDLLKESYNTLSLELQKLMNTKNVLEGKETVKTSSLAIVPNVDKEH</sequence>
<proteinExistence type="predicted"/>
<protein>
    <submittedName>
        <fullName evidence="1">Uncharacterized protein</fullName>
    </submittedName>
</protein>
<keyword evidence="2" id="KW-1185">Reference proteome</keyword>
<dbReference type="EMBL" id="JAGKQM010000012">
    <property type="protein sequence ID" value="KAH0898797.1"/>
    <property type="molecule type" value="Genomic_DNA"/>
</dbReference>
<comment type="caution">
    <text evidence="1">The sequence shown here is derived from an EMBL/GenBank/DDBJ whole genome shotgun (WGS) entry which is preliminary data.</text>
</comment>
<accession>A0ABQ8B1Z5</accession>
<gene>
    <name evidence="1" type="ORF">HID58_048365</name>
</gene>
<evidence type="ECO:0000313" key="1">
    <source>
        <dbReference type="EMBL" id="KAH0898797.1"/>
    </source>
</evidence>
<dbReference type="Proteomes" id="UP000824890">
    <property type="component" value="Unassembled WGS sequence"/>
</dbReference>
<name>A0ABQ8B1Z5_BRANA</name>
<reference evidence="1 2" key="1">
    <citation type="submission" date="2021-05" db="EMBL/GenBank/DDBJ databases">
        <title>Genome Assembly of Synthetic Allotetraploid Brassica napus Reveals Homoeologous Exchanges between Subgenomes.</title>
        <authorList>
            <person name="Davis J.T."/>
        </authorList>
    </citation>
    <scope>NUCLEOTIDE SEQUENCE [LARGE SCALE GENOMIC DNA]</scope>
    <source>
        <strain evidence="2">cv. Da-Ae</strain>
        <tissue evidence="1">Seedling</tissue>
    </source>
</reference>
<evidence type="ECO:0000313" key="2">
    <source>
        <dbReference type="Proteomes" id="UP000824890"/>
    </source>
</evidence>